<organism evidence="3 4">
    <name type="scientific">Paludibaculum fermentans</name>
    <dbReference type="NCBI Taxonomy" id="1473598"/>
    <lineage>
        <taxon>Bacteria</taxon>
        <taxon>Pseudomonadati</taxon>
        <taxon>Acidobacteriota</taxon>
        <taxon>Terriglobia</taxon>
        <taxon>Bryobacterales</taxon>
        <taxon>Bryobacteraceae</taxon>
        <taxon>Paludibaculum</taxon>
    </lineage>
</organism>
<feature type="chain" id="PRO_5032568500" description="Outer membrane lipoprotein-sorting protein" evidence="2">
    <location>
        <begin position="18"/>
        <end position="383"/>
    </location>
</feature>
<sequence length="383" mass="42998">MSRAWILAICLALAAGAQEQQQPDPQTTQRPVRPDVKEDDPGRPVLRRGGAAKKHEEVAPPESTSTNPAPAAPAPTAARPPVREVEVGEDGTTERVVTDRTRRSTADELVERAREAAFDFDKNLPNFLCDQLTNRYRSRTLKPDWKYQDRVQVELVYANNREDYRNIRINGKAVKKGSPEDSGTWSSGEFGTILIDVFHPNTRAVFKVRGSSLAAGVDAKVYDYSVLQENSHWQVRFGRTVKPAYKGAVWIDPKTARVLRIEMNTRRLPSDYEIDTVETVVDYGWVNISGQRFLLPVKSENLACFRGGFDCVRNEIEFRNYRKFAVESQIITTDSDISFPEAEDPKKEKSGTAPPSITPETPKPKTDPKKQLISLSNGMPQPQ</sequence>
<evidence type="ECO:0000313" key="4">
    <source>
        <dbReference type="Proteomes" id="UP000593892"/>
    </source>
</evidence>
<feature type="region of interest" description="Disordered" evidence="1">
    <location>
        <begin position="335"/>
        <end position="383"/>
    </location>
</feature>
<feature type="signal peptide" evidence="2">
    <location>
        <begin position="1"/>
        <end position="17"/>
    </location>
</feature>
<evidence type="ECO:0000256" key="1">
    <source>
        <dbReference type="SAM" id="MobiDB-lite"/>
    </source>
</evidence>
<feature type="compositionally biased region" description="Low complexity" evidence="1">
    <location>
        <begin position="60"/>
        <end position="80"/>
    </location>
</feature>
<reference evidence="3 4" key="1">
    <citation type="submission" date="2020-10" db="EMBL/GenBank/DDBJ databases">
        <title>Complete genome sequence of Paludibaculum fermentans P105T, a facultatively anaerobic acidobacterium capable of dissimilatory Fe(III) reduction.</title>
        <authorList>
            <person name="Dedysh S.N."/>
            <person name="Beletsky A.V."/>
            <person name="Kulichevskaya I.S."/>
            <person name="Mardanov A.V."/>
            <person name="Ravin N.V."/>
        </authorList>
    </citation>
    <scope>NUCLEOTIDE SEQUENCE [LARGE SCALE GENOMIC DNA]</scope>
    <source>
        <strain evidence="3 4">P105</strain>
    </source>
</reference>
<evidence type="ECO:0000256" key="2">
    <source>
        <dbReference type="SAM" id="SignalP"/>
    </source>
</evidence>
<feature type="compositionally biased region" description="Low complexity" evidence="1">
    <location>
        <begin position="17"/>
        <end position="31"/>
    </location>
</feature>
<protein>
    <recommendedName>
        <fullName evidence="5">Outer membrane lipoprotein-sorting protein</fullName>
    </recommendedName>
</protein>
<proteinExistence type="predicted"/>
<gene>
    <name evidence="3" type="ORF">IRI77_14095</name>
</gene>
<accession>A0A7S7NWD8</accession>
<feature type="region of interest" description="Disordered" evidence="1">
    <location>
        <begin position="17"/>
        <end position="102"/>
    </location>
</feature>
<feature type="compositionally biased region" description="Basic and acidic residues" evidence="1">
    <location>
        <begin position="32"/>
        <end position="42"/>
    </location>
</feature>
<dbReference type="EMBL" id="CP063849">
    <property type="protein sequence ID" value="QOY91025.1"/>
    <property type="molecule type" value="Genomic_DNA"/>
</dbReference>
<evidence type="ECO:0008006" key="5">
    <source>
        <dbReference type="Google" id="ProtNLM"/>
    </source>
</evidence>
<keyword evidence="2" id="KW-0732">Signal</keyword>
<dbReference type="AlphaFoldDB" id="A0A7S7NWD8"/>
<dbReference type="KEGG" id="pfer:IRI77_14095"/>
<feature type="compositionally biased region" description="Polar residues" evidence="1">
    <location>
        <begin position="373"/>
        <end position="383"/>
    </location>
</feature>
<evidence type="ECO:0000313" key="3">
    <source>
        <dbReference type="EMBL" id="QOY91025.1"/>
    </source>
</evidence>
<name>A0A7S7NWD8_PALFE</name>
<dbReference type="Proteomes" id="UP000593892">
    <property type="component" value="Chromosome"/>
</dbReference>
<dbReference type="RefSeq" id="WP_194452680.1">
    <property type="nucleotide sequence ID" value="NZ_CP063849.1"/>
</dbReference>
<feature type="compositionally biased region" description="Basic and acidic residues" evidence="1">
    <location>
        <begin position="81"/>
        <end position="102"/>
    </location>
</feature>
<keyword evidence="4" id="KW-1185">Reference proteome</keyword>